<dbReference type="Pfam" id="PF00621">
    <property type="entry name" value="RhoGEF"/>
    <property type="match status" value="1"/>
</dbReference>
<proteinExistence type="predicted"/>
<dbReference type="OrthoDB" id="245697at2759"/>
<dbReference type="GO" id="GO:0005085">
    <property type="term" value="F:guanyl-nucleotide exchange factor activity"/>
    <property type="evidence" value="ECO:0007669"/>
    <property type="project" value="InterPro"/>
</dbReference>
<organism evidence="2 3">
    <name type="scientific">Euroglyphus maynei</name>
    <name type="common">Mayne's house dust mite</name>
    <dbReference type="NCBI Taxonomy" id="6958"/>
    <lineage>
        <taxon>Eukaryota</taxon>
        <taxon>Metazoa</taxon>
        <taxon>Ecdysozoa</taxon>
        <taxon>Arthropoda</taxon>
        <taxon>Chelicerata</taxon>
        <taxon>Arachnida</taxon>
        <taxon>Acari</taxon>
        <taxon>Acariformes</taxon>
        <taxon>Sarcoptiformes</taxon>
        <taxon>Astigmata</taxon>
        <taxon>Psoroptidia</taxon>
        <taxon>Analgoidea</taxon>
        <taxon>Pyroglyphidae</taxon>
        <taxon>Pyroglyphinae</taxon>
        <taxon>Euroglyphus</taxon>
    </lineage>
</organism>
<dbReference type="InterPro" id="IPR035899">
    <property type="entry name" value="DBL_dom_sf"/>
</dbReference>
<accession>A0A1Y3AR00</accession>
<evidence type="ECO:0000259" key="1">
    <source>
        <dbReference type="PROSITE" id="PS50010"/>
    </source>
</evidence>
<sequence>SLPKSTPKGGKPDKRYYCAHELYTTERDYVDILIMLTEEFHQAIQEHISIKWLSTFFRPLNVVTPINKHLLEELKRRILVDWDDNPRLSGWYFCFTKNY</sequence>
<dbReference type="SUPFAM" id="SSF48065">
    <property type="entry name" value="DBL homology domain (DH-domain)"/>
    <property type="match status" value="1"/>
</dbReference>
<gene>
    <name evidence="2" type="ORF">BLA29_014765</name>
</gene>
<evidence type="ECO:0000313" key="3">
    <source>
        <dbReference type="Proteomes" id="UP000194236"/>
    </source>
</evidence>
<dbReference type="AlphaFoldDB" id="A0A1Y3AR00"/>
<keyword evidence="3" id="KW-1185">Reference proteome</keyword>
<dbReference type="PROSITE" id="PS50010">
    <property type="entry name" value="DH_2"/>
    <property type="match status" value="1"/>
</dbReference>
<reference evidence="2 3" key="1">
    <citation type="submission" date="2017-03" db="EMBL/GenBank/DDBJ databases">
        <title>Genome Survey of Euroglyphus maynei.</title>
        <authorList>
            <person name="Arlian L.G."/>
            <person name="Morgan M.S."/>
            <person name="Rider S.D."/>
        </authorList>
    </citation>
    <scope>NUCLEOTIDE SEQUENCE [LARGE SCALE GENOMIC DNA]</scope>
    <source>
        <strain evidence="2">Arlian Lab</strain>
        <tissue evidence="2">Whole body</tissue>
    </source>
</reference>
<feature type="domain" description="DH" evidence="1">
    <location>
        <begin position="14"/>
        <end position="77"/>
    </location>
</feature>
<evidence type="ECO:0000313" key="2">
    <source>
        <dbReference type="EMBL" id="OTF70890.1"/>
    </source>
</evidence>
<dbReference type="Proteomes" id="UP000194236">
    <property type="component" value="Unassembled WGS sequence"/>
</dbReference>
<protein>
    <recommendedName>
        <fullName evidence="1">DH domain-containing protein</fullName>
    </recommendedName>
</protein>
<dbReference type="EMBL" id="MUJZ01063539">
    <property type="protein sequence ID" value="OTF70890.1"/>
    <property type="molecule type" value="Genomic_DNA"/>
</dbReference>
<feature type="non-terminal residue" evidence="2">
    <location>
        <position position="1"/>
    </location>
</feature>
<comment type="caution">
    <text evidence="2">The sequence shown here is derived from an EMBL/GenBank/DDBJ whole genome shotgun (WGS) entry which is preliminary data.</text>
</comment>
<name>A0A1Y3AR00_EURMA</name>
<dbReference type="Gene3D" id="1.20.900.10">
    <property type="entry name" value="Dbl homology (DH) domain"/>
    <property type="match status" value="1"/>
</dbReference>
<dbReference type="InterPro" id="IPR000219">
    <property type="entry name" value="DH_dom"/>
</dbReference>